<dbReference type="EMBL" id="BQNB010013809">
    <property type="protein sequence ID" value="GJT20508.1"/>
    <property type="molecule type" value="Genomic_DNA"/>
</dbReference>
<evidence type="ECO:0000313" key="3">
    <source>
        <dbReference type="Proteomes" id="UP001151760"/>
    </source>
</evidence>
<evidence type="ECO:0000256" key="1">
    <source>
        <dbReference type="SAM" id="MobiDB-lite"/>
    </source>
</evidence>
<feature type="compositionally biased region" description="Basic and acidic residues" evidence="1">
    <location>
        <begin position="38"/>
        <end position="52"/>
    </location>
</feature>
<evidence type="ECO:0000313" key="2">
    <source>
        <dbReference type="EMBL" id="GJT20508.1"/>
    </source>
</evidence>
<comment type="caution">
    <text evidence="2">The sequence shown here is derived from an EMBL/GenBank/DDBJ whole genome shotgun (WGS) entry which is preliminary data.</text>
</comment>
<name>A0ABQ5C3I6_9ASTR</name>
<gene>
    <name evidence="2" type="ORF">Tco_0890445</name>
</gene>
<reference evidence="2" key="1">
    <citation type="journal article" date="2022" name="Int. J. Mol. Sci.">
        <title>Draft Genome of Tanacetum Coccineum: Genomic Comparison of Closely Related Tanacetum-Family Plants.</title>
        <authorList>
            <person name="Yamashiro T."/>
            <person name="Shiraishi A."/>
            <person name="Nakayama K."/>
            <person name="Satake H."/>
        </authorList>
    </citation>
    <scope>NUCLEOTIDE SEQUENCE</scope>
</reference>
<proteinExistence type="predicted"/>
<sequence>MLSDAALLEECQLIKALRRSKRDTNIHQVGGSSEGADFESKVLDEPKGKSNDTSEGTGLKLVVLDVSKADSFESEYESWGDSGDEANVQDDEEVQESDDEPQHADDERIDSENQETNDDEEETEDELTDAEPDDEDKGDKEMTNAKSKDVEHANVIQESAGNLVKDDAQATPKTEGPITSSSISSDYAAKYLNFDNIPPVETEVVSMLDINVQHEVPRTSPLLTSCLPTPSTTVVSESKTLTVLQLRVTDLEKDVKGLIDVDNSTKVISTIQFKVLKAVKEYLGSSLDDAIHKVIQKNIADIIKEHSVPAETVERLGKQYAP</sequence>
<feature type="compositionally biased region" description="Basic and acidic residues" evidence="1">
    <location>
        <begin position="137"/>
        <end position="152"/>
    </location>
</feature>
<feature type="region of interest" description="Disordered" evidence="1">
    <location>
        <begin position="20"/>
        <end position="181"/>
    </location>
</feature>
<feature type="compositionally biased region" description="Acidic residues" evidence="1">
    <location>
        <begin position="72"/>
        <end position="99"/>
    </location>
</feature>
<accession>A0ABQ5C3I6</accession>
<protein>
    <submittedName>
        <fullName evidence="2">Uncharacterized protein</fullName>
    </submittedName>
</protein>
<organism evidence="2 3">
    <name type="scientific">Tanacetum coccineum</name>
    <dbReference type="NCBI Taxonomy" id="301880"/>
    <lineage>
        <taxon>Eukaryota</taxon>
        <taxon>Viridiplantae</taxon>
        <taxon>Streptophyta</taxon>
        <taxon>Embryophyta</taxon>
        <taxon>Tracheophyta</taxon>
        <taxon>Spermatophyta</taxon>
        <taxon>Magnoliopsida</taxon>
        <taxon>eudicotyledons</taxon>
        <taxon>Gunneridae</taxon>
        <taxon>Pentapetalae</taxon>
        <taxon>asterids</taxon>
        <taxon>campanulids</taxon>
        <taxon>Asterales</taxon>
        <taxon>Asteraceae</taxon>
        <taxon>Asteroideae</taxon>
        <taxon>Anthemideae</taxon>
        <taxon>Anthemidinae</taxon>
        <taxon>Tanacetum</taxon>
    </lineage>
</organism>
<feature type="compositionally biased region" description="Acidic residues" evidence="1">
    <location>
        <begin position="107"/>
        <end position="136"/>
    </location>
</feature>
<reference evidence="2" key="2">
    <citation type="submission" date="2022-01" db="EMBL/GenBank/DDBJ databases">
        <authorList>
            <person name="Yamashiro T."/>
            <person name="Shiraishi A."/>
            <person name="Satake H."/>
            <person name="Nakayama K."/>
        </authorList>
    </citation>
    <scope>NUCLEOTIDE SEQUENCE</scope>
</reference>
<keyword evidence="3" id="KW-1185">Reference proteome</keyword>
<dbReference type="Proteomes" id="UP001151760">
    <property type="component" value="Unassembled WGS sequence"/>
</dbReference>